<accession>A0A1I7W879</accession>
<reference evidence="3" key="1">
    <citation type="submission" date="2016-11" db="UniProtKB">
        <authorList>
            <consortium name="WormBaseParasite"/>
        </authorList>
    </citation>
    <scope>IDENTIFICATION</scope>
</reference>
<dbReference type="WBParaSite" id="Hba_00840">
    <property type="protein sequence ID" value="Hba_00840"/>
    <property type="gene ID" value="Hba_00840"/>
</dbReference>
<protein>
    <submittedName>
        <fullName evidence="3">TetR family transcriptional regulator</fullName>
    </submittedName>
</protein>
<dbReference type="Proteomes" id="UP000095283">
    <property type="component" value="Unplaced"/>
</dbReference>
<name>A0A1I7W879_HETBA</name>
<organism evidence="2 3">
    <name type="scientific">Heterorhabditis bacteriophora</name>
    <name type="common">Entomopathogenic nematode worm</name>
    <dbReference type="NCBI Taxonomy" id="37862"/>
    <lineage>
        <taxon>Eukaryota</taxon>
        <taxon>Metazoa</taxon>
        <taxon>Ecdysozoa</taxon>
        <taxon>Nematoda</taxon>
        <taxon>Chromadorea</taxon>
        <taxon>Rhabditida</taxon>
        <taxon>Rhabditina</taxon>
        <taxon>Rhabditomorpha</taxon>
        <taxon>Strongyloidea</taxon>
        <taxon>Heterorhabditidae</taxon>
        <taxon>Heterorhabditis</taxon>
    </lineage>
</organism>
<evidence type="ECO:0000313" key="2">
    <source>
        <dbReference type="Proteomes" id="UP000095283"/>
    </source>
</evidence>
<dbReference type="AlphaFoldDB" id="A0A1I7W879"/>
<evidence type="ECO:0000313" key="3">
    <source>
        <dbReference type="WBParaSite" id="Hba_00840"/>
    </source>
</evidence>
<proteinExistence type="predicted"/>
<feature type="compositionally biased region" description="Basic and acidic residues" evidence="1">
    <location>
        <begin position="15"/>
        <end position="29"/>
    </location>
</feature>
<keyword evidence="2" id="KW-1185">Reference proteome</keyword>
<sequence>MRRTRQEGSQSSDEQTERAVGRDMFKEGVRLALHAS</sequence>
<feature type="region of interest" description="Disordered" evidence="1">
    <location>
        <begin position="1"/>
        <end position="36"/>
    </location>
</feature>
<evidence type="ECO:0000256" key="1">
    <source>
        <dbReference type="SAM" id="MobiDB-lite"/>
    </source>
</evidence>